<dbReference type="CDD" id="cd06142">
    <property type="entry name" value="RNaseD_exo"/>
    <property type="match status" value="1"/>
</dbReference>
<dbReference type="PANTHER" id="PTHR47649">
    <property type="entry name" value="RIBONUCLEASE D"/>
    <property type="match status" value="1"/>
</dbReference>
<organism evidence="7 8">
    <name type="scientific">Edwardsiella tarda ATCC 23685</name>
    <dbReference type="NCBI Taxonomy" id="500638"/>
    <lineage>
        <taxon>Bacteria</taxon>
        <taxon>Pseudomonadati</taxon>
        <taxon>Pseudomonadota</taxon>
        <taxon>Gammaproteobacteria</taxon>
        <taxon>Enterobacterales</taxon>
        <taxon>Hafniaceae</taxon>
        <taxon>Edwardsiella</taxon>
    </lineage>
</organism>
<evidence type="ECO:0000256" key="3">
    <source>
        <dbReference type="ARBA" id="ARBA00022722"/>
    </source>
</evidence>
<dbReference type="Pfam" id="PF21293">
    <property type="entry name" value="RNAseD_HRDC_C"/>
    <property type="match status" value="1"/>
</dbReference>
<dbReference type="Pfam" id="PF01612">
    <property type="entry name" value="DNA_pol_A_exo1"/>
    <property type="match status" value="1"/>
</dbReference>
<proteinExistence type="inferred from homology"/>
<keyword evidence="3" id="KW-0540">Nuclease</keyword>
<dbReference type="InterPro" id="IPR036397">
    <property type="entry name" value="RNaseH_sf"/>
</dbReference>
<reference evidence="7 8" key="1">
    <citation type="submission" date="2010-02" db="EMBL/GenBank/DDBJ databases">
        <authorList>
            <person name="Weinstock G."/>
            <person name="Sodergren E."/>
            <person name="Clifton S."/>
            <person name="Fulton L."/>
            <person name="Fulton B."/>
            <person name="Courtney L."/>
            <person name="Fronick C."/>
            <person name="Harrison M."/>
            <person name="Strong C."/>
            <person name="Farmer C."/>
            <person name="Delahaunty K."/>
            <person name="Markovic C."/>
            <person name="Hall O."/>
            <person name="Minx P."/>
            <person name="Tomlinson C."/>
            <person name="Mitreva M."/>
            <person name="Nelson J."/>
            <person name="Hou S."/>
            <person name="Wollam A."/>
            <person name="Pepin K.H."/>
            <person name="Johnson M."/>
            <person name="Bhonagiri V."/>
            <person name="Zhang X."/>
            <person name="Suruliraj S."/>
            <person name="Warren W."/>
            <person name="Chinwalla A."/>
            <person name="Mardis E.R."/>
            <person name="Wilson R.K."/>
        </authorList>
    </citation>
    <scope>NUCLEOTIDE SEQUENCE [LARGE SCALE GENOMIC DNA]</scope>
    <source>
        <strain evidence="7 8">ATCC 23685</strain>
    </source>
</reference>
<dbReference type="InterPro" id="IPR002121">
    <property type="entry name" value="HRDC_dom"/>
</dbReference>
<evidence type="ECO:0000256" key="4">
    <source>
        <dbReference type="ARBA" id="ARBA00022801"/>
    </source>
</evidence>
<dbReference type="EMBL" id="ADGK01000093">
    <property type="protein sequence ID" value="EFE23355.1"/>
    <property type="molecule type" value="Genomic_DNA"/>
</dbReference>
<keyword evidence="5" id="KW-0269">Exonuclease</keyword>
<evidence type="ECO:0000256" key="1">
    <source>
        <dbReference type="ARBA" id="ARBA00022490"/>
    </source>
</evidence>
<keyword evidence="4 7" id="KW-0378">Hydrolase</keyword>
<dbReference type="SUPFAM" id="SSF47819">
    <property type="entry name" value="HRDC-like"/>
    <property type="match status" value="2"/>
</dbReference>
<name>D4F4E5_EDWTA</name>
<dbReference type="Gene3D" id="1.10.150.80">
    <property type="entry name" value="HRDC domain"/>
    <property type="match status" value="2"/>
</dbReference>
<evidence type="ECO:0000313" key="8">
    <source>
        <dbReference type="Proteomes" id="UP000003692"/>
    </source>
</evidence>
<keyword evidence="1" id="KW-0963">Cytoplasm</keyword>
<comment type="caution">
    <text evidence="7">The sequence shown here is derived from an EMBL/GenBank/DDBJ whole genome shotgun (WGS) entry which is preliminary data.</text>
</comment>
<dbReference type="PANTHER" id="PTHR47649:SF1">
    <property type="entry name" value="RIBONUCLEASE D"/>
    <property type="match status" value="1"/>
</dbReference>
<dbReference type="HOGENOM" id="CLU_734702_0_0_6"/>
<accession>D4F4E5</accession>
<gene>
    <name evidence="7" type="primary">rnd</name>
    <name evidence="7" type="ORF">EDWATA_01616</name>
</gene>
<dbReference type="FunFam" id="3.30.420.10:FF:000060">
    <property type="entry name" value="Ribonuclease D"/>
    <property type="match status" value="1"/>
</dbReference>
<dbReference type="GO" id="GO:0008408">
    <property type="term" value="F:3'-5' exonuclease activity"/>
    <property type="evidence" value="ECO:0007669"/>
    <property type="project" value="InterPro"/>
</dbReference>
<dbReference type="NCBIfam" id="NF008089">
    <property type="entry name" value="PRK10829.1"/>
    <property type="match status" value="1"/>
</dbReference>
<protein>
    <submittedName>
        <fullName evidence="7">Ribonuclease D</fullName>
        <ecNumber evidence="7">3.1.13.5</ecNumber>
    </submittedName>
</protein>
<evidence type="ECO:0000256" key="5">
    <source>
        <dbReference type="ARBA" id="ARBA00022839"/>
    </source>
</evidence>
<dbReference type="GO" id="GO:0008033">
    <property type="term" value="P:tRNA processing"/>
    <property type="evidence" value="ECO:0007669"/>
    <property type="project" value="UniProtKB-KW"/>
</dbReference>
<dbReference type="InterPro" id="IPR048579">
    <property type="entry name" value="RNAseD_HRDC_C"/>
</dbReference>
<dbReference type="Proteomes" id="UP000003692">
    <property type="component" value="Unassembled WGS sequence"/>
</dbReference>
<dbReference type="NCBIfam" id="TIGR01388">
    <property type="entry name" value="rnd"/>
    <property type="match status" value="1"/>
</dbReference>
<dbReference type="InterPro" id="IPR012337">
    <property type="entry name" value="RNaseH-like_sf"/>
</dbReference>
<dbReference type="InterPro" id="IPR044876">
    <property type="entry name" value="HRDC_dom_sf"/>
</dbReference>
<dbReference type="InterPro" id="IPR006292">
    <property type="entry name" value="RNase_D"/>
</dbReference>
<dbReference type="SMART" id="SM00474">
    <property type="entry name" value="35EXOc"/>
    <property type="match status" value="1"/>
</dbReference>
<dbReference type="EC" id="3.1.13.5" evidence="7"/>
<dbReference type="SUPFAM" id="SSF53098">
    <property type="entry name" value="Ribonuclease H-like"/>
    <property type="match status" value="1"/>
</dbReference>
<dbReference type="InterPro" id="IPR010997">
    <property type="entry name" value="HRDC-like_sf"/>
</dbReference>
<dbReference type="HAMAP" id="MF_01899">
    <property type="entry name" value="RNase_D"/>
    <property type="match status" value="1"/>
</dbReference>
<dbReference type="Gene3D" id="3.30.420.10">
    <property type="entry name" value="Ribonuclease H-like superfamily/Ribonuclease H"/>
    <property type="match status" value="1"/>
</dbReference>
<keyword evidence="2" id="KW-0819">tRNA processing</keyword>
<dbReference type="GO" id="GO:0000166">
    <property type="term" value="F:nucleotide binding"/>
    <property type="evidence" value="ECO:0007669"/>
    <property type="project" value="InterPro"/>
</dbReference>
<dbReference type="InterPro" id="IPR002562">
    <property type="entry name" value="3'-5'_exonuclease_dom"/>
</dbReference>
<dbReference type="PROSITE" id="PS50967">
    <property type="entry name" value="HRDC"/>
    <property type="match status" value="1"/>
</dbReference>
<dbReference type="GO" id="GO:0003676">
    <property type="term" value="F:nucleic acid binding"/>
    <property type="evidence" value="ECO:0007669"/>
    <property type="project" value="InterPro"/>
</dbReference>
<feature type="non-terminal residue" evidence="7">
    <location>
        <position position="1"/>
    </location>
</feature>
<sequence length="376" mass="42489">NEIIMLKYQLITSNSALQDVCERASAFPYVALDTEFVRTRTYYPQLGLVQLYDGETLSLIDPLPISDWQPFVDLLRNPQVVKLLHAGSEDLEVFLHDFQTLPQPLIDTQILAAFTGRPLSSGFAAMVNAYLGVELDKSESRTDWLARPLSERQCDYAAADVYYLLPMAHQLLAEVEGCGWLPAALDECQALCRRRSEVVDPRQVYRDMTNAWQLRPRQLACLQQLAEWRLNLARSRDMAVNFVVREESLWQVARYLPGSMGELSELGVSGPEIRYHGKAMLEIVAQSAALADDQLPPMVERLIDHAGYKQAFKHIKALVQQVAEQRGLTAELIASRRQINQLLSVHWGLKAEQPELLSGWRGQLLAEGLHALLQKI</sequence>
<dbReference type="AlphaFoldDB" id="D4F4E5"/>
<evidence type="ECO:0000313" key="7">
    <source>
        <dbReference type="EMBL" id="EFE23355.1"/>
    </source>
</evidence>
<evidence type="ECO:0000259" key="6">
    <source>
        <dbReference type="PROSITE" id="PS50967"/>
    </source>
</evidence>
<evidence type="ECO:0000256" key="2">
    <source>
        <dbReference type="ARBA" id="ARBA00022694"/>
    </source>
</evidence>
<dbReference type="Pfam" id="PF00570">
    <property type="entry name" value="HRDC"/>
    <property type="match status" value="1"/>
</dbReference>
<dbReference type="InterPro" id="IPR051086">
    <property type="entry name" value="RNase_D-like"/>
</dbReference>
<dbReference type="SMART" id="SM00341">
    <property type="entry name" value="HRDC"/>
    <property type="match status" value="1"/>
</dbReference>
<feature type="domain" description="HRDC" evidence="6">
    <location>
        <begin position="215"/>
        <end position="294"/>
    </location>
</feature>
<dbReference type="GO" id="GO:0033890">
    <property type="term" value="F:ribonuclease D activity"/>
    <property type="evidence" value="ECO:0007669"/>
    <property type="project" value="UniProtKB-EC"/>
</dbReference>